<name>A0ABW8D799_9GAMM</name>
<reference evidence="2 3" key="1">
    <citation type="submission" date="2024-08" db="EMBL/GenBank/DDBJ databases">
        <title>Draft Genome Sequence of Legionella lytica strain DSB2004, Isolated From a Fire Sprinkler System.</title>
        <authorList>
            <person name="Everhart A.D."/>
            <person name="Kidane D.T."/>
            <person name="Farone A.L."/>
            <person name="Farone M.B."/>
        </authorList>
    </citation>
    <scope>NUCLEOTIDE SEQUENCE [LARGE SCALE GENOMIC DNA]</scope>
    <source>
        <strain evidence="2 3">DSB2004</strain>
    </source>
</reference>
<dbReference type="EMBL" id="JBGORX010000002">
    <property type="protein sequence ID" value="MFJ1268579.1"/>
    <property type="molecule type" value="Genomic_DNA"/>
</dbReference>
<keyword evidence="1" id="KW-1133">Transmembrane helix</keyword>
<evidence type="ECO:0000313" key="2">
    <source>
        <dbReference type="EMBL" id="MFJ1268579.1"/>
    </source>
</evidence>
<keyword evidence="3" id="KW-1185">Reference proteome</keyword>
<evidence type="ECO:0000256" key="1">
    <source>
        <dbReference type="SAM" id="Phobius"/>
    </source>
</evidence>
<accession>A0ABW8D799</accession>
<organism evidence="2 3">
    <name type="scientific">Legionella lytica</name>
    <dbReference type="NCBI Taxonomy" id="96232"/>
    <lineage>
        <taxon>Bacteria</taxon>
        <taxon>Pseudomonadati</taxon>
        <taxon>Pseudomonadota</taxon>
        <taxon>Gammaproteobacteria</taxon>
        <taxon>Legionellales</taxon>
        <taxon>Legionellaceae</taxon>
        <taxon>Legionella</taxon>
    </lineage>
</organism>
<keyword evidence="1" id="KW-0472">Membrane</keyword>
<proteinExistence type="predicted"/>
<evidence type="ECO:0000313" key="3">
    <source>
        <dbReference type="Proteomes" id="UP001615550"/>
    </source>
</evidence>
<protein>
    <submittedName>
        <fullName evidence="2">Uncharacterized protein</fullName>
    </submittedName>
</protein>
<dbReference type="RefSeq" id="WP_400187425.1">
    <property type="nucleotide sequence ID" value="NZ_JBGORX010000002.1"/>
</dbReference>
<gene>
    <name evidence="2" type="ORF">ACD661_08445</name>
</gene>
<keyword evidence="1" id="KW-0812">Transmembrane</keyword>
<feature type="transmembrane region" description="Helical" evidence="1">
    <location>
        <begin position="262"/>
        <end position="286"/>
    </location>
</feature>
<comment type="caution">
    <text evidence="2">The sequence shown here is derived from an EMBL/GenBank/DDBJ whole genome shotgun (WGS) entry which is preliminary data.</text>
</comment>
<feature type="transmembrane region" description="Helical" evidence="1">
    <location>
        <begin position="97"/>
        <end position="117"/>
    </location>
</feature>
<dbReference type="Proteomes" id="UP001615550">
    <property type="component" value="Unassembled WGS sequence"/>
</dbReference>
<sequence length="322" mass="34359">MGWMGSIFSAAINTTASVLDTAGSVACSIGGMGLAAAQAMDKTFQGSYAGSAVGWGGLDVTGTFDHLFGINFTLPLQVSKTLEGQEFYQATDYIDPGMISIVSAVALGSGFILKGLGSSLKKFQQYRDDEQFTQQNYGCKIERPAAREFGHSQLTSLSSSLSIAMLSYNTAICFAYYSNILNSALRLTYPFQGSQYASGPYYHGPQKTTTYPLDVTLDPQQVVVDIPFVGNVTLLLNMAIHGAANITAGAGVFFKENGPAPLAPAVAVTGSALAGSSAYLLSNFFAKKECEARDRRLIQAARKTVFSIQEGDEEETLLTWQV</sequence>